<dbReference type="SFLD" id="SFLDG01151">
    <property type="entry name" value="Main.2:_Nu-like"/>
    <property type="match status" value="1"/>
</dbReference>
<protein>
    <submittedName>
        <fullName evidence="5">Glutathione S-transferase</fullName>
    </submittedName>
</protein>
<dbReference type="STRING" id="5288.A0A5C5FV33"/>
<comment type="caution">
    <text evidence="5">The sequence shown here is derived from an EMBL/GenBank/DDBJ whole genome shotgun (WGS) entry which is preliminary data.</text>
</comment>
<dbReference type="InterPro" id="IPR004046">
    <property type="entry name" value="GST_C"/>
</dbReference>
<dbReference type="Proteomes" id="UP000311382">
    <property type="component" value="Unassembled WGS sequence"/>
</dbReference>
<name>A0A5C5FV33_9BASI</name>
<dbReference type="Pfam" id="PF02798">
    <property type="entry name" value="GST_N"/>
    <property type="match status" value="1"/>
</dbReference>
<dbReference type="InterPro" id="IPR010987">
    <property type="entry name" value="Glutathione-S-Trfase_C-like"/>
</dbReference>
<proteinExistence type="inferred from homology"/>
<accession>A0A5C5FV33</accession>
<dbReference type="SFLD" id="SFLDS00019">
    <property type="entry name" value="Glutathione_Transferase_(cytos"/>
    <property type="match status" value="1"/>
</dbReference>
<dbReference type="InterPro" id="IPR004045">
    <property type="entry name" value="Glutathione_S-Trfase_N"/>
</dbReference>
<keyword evidence="5" id="KW-0808">Transferase</keyword>
<dbReference type="InterPro" id="IPR036282">
    <property type="entry name" value="Glutathione-S-Trfase_C_sf"/>
</dbReference>
<dbReference type="PROSITE" id="PS50405">
    <property type="entry name" value="GST_CTER"/>
    <property type="match status" value="1"/>
</dbReference>
<sequence>MSTNPKARSFEGGPPASESGIDFYSWPTPNGLKINVALEELADLGTAGLSWKEHRINISKDEQKQPWFLAEVNPNGRIPAIIDRSKNDTRVFETGAILLYLSRTYDKEYKLHFEDDKDEAEMWSWVFFQHGGYGPMAGQAGHFLNAAPVKDVYAARRYIDESKRLLQVYEGQLAGGGGEGRDYLVGEGRGKFSYADIASFTWIRAHPYSLGLPSLASAGFPAVDAWVRRIEARPGAAKAVSGDMIEKLKADDGWEDKVRDKAKWVWEDEPSEKRKRDEL</sequence>
<dbReference type="EMBL" id="SOZI01000063">
    <property type="protein sequence ID" value="TNY20580.1"/>
    <property type="molecule type" value="Genomic_DNA"/>
</dbReference>
<dbReference type="AlphaFoldDB" id="A0A5C5FV33"/>
<organism evidence="5 6">
    <name type="scientific">Rhodotorula diobovata</name>
    <dbReference type="NCBI Taxonomy" id="5288"/>
    <lineage>
        <taxon>Eukaryota</taxon>
        <taxon>Fungi</taxon>
        <taxon>Dikarya</taxon>
        <taxon>Basidiomycota</taxon>
        <taxon>Pucciniomycotina</taxon>
        <taxon>Microbotryomycetes</taxon>
        <taxon>Sporidiobolales</taxon>
        <taxon>Sporidiobolaceae</taxon>
        <taxon>Rhodotorula</taxon>
    </lineage>
</organism>
<evidence type="ECO:0000256" key="1">
    <source>
        <dbReference type="ARBA" id="ARBA00007409"/>
    </source>
</evidence>
<evidence type="ECO:0000259" key="3">
    <source>
        <dbReference type="PROSITE" id="PS50404"/>
    </source>
</evidence>
<comment type="similarity">
    <text evidence="1 2">Belongs to the GST superfamily.</text>
</comment>
<evidence type="ECO:0000259" key="4">
    <source>
        <dbReference type="PROSITE" id="PS50405"/>
    </source>
</evidence>
<evidence type="ECO:0000313" key="6">
    <source>
        <dbReference type="Proteomes" id="UP000311382"/>
    </source>
</evidence>
<dbReference type="PANTHER" id="PTHR44051">
    <property type="entry name" value="GLUTATHIONE S-TRANSFERASE-RELATED"/>
    <property type="match status" value="1"/>
</dbReference>
<dbReference type="SUPFAM" id="SSF52833">
    <property type="entry name" value="Thioredoxin-like"/>
    <property type="match status" value="1"/>
</dbReference>
<evidence type="ECO:0000256" key="2">
    <source>
        <dbReference type="RuleBase" id="RU003494"/>
    </source>
</evidence>
<dbReference type="PROSITE" id="PS50404">
    <property type="entry name" value="GST_NTER"/>
    <property type="match status" value="1"/>
</dbReference>
<dbReference type="SFLD" id="SFLDG00358">
    <property type="entry name" value="Main_(cytGST)"/>
    <property type="match status" value="1"/>
</dbReference>
<dbReference type="OrthoDB" id="422574at2759"/>
<feature type="domain" description="GST N-terminal" evidence="3">
    <location>
        <begin position="18"/>
        <end position="109"/>
    </location>
</feature>
<dbReference type="Pfam" id="PF00043">
    <property type="entry name" value="GST_C"/>
    <property type="match status" value="1"/>
</dbReference>
<dbReference type="Gene3D" id="3.40.30.10">
    <property type="entry name" value="Glutaredoxin"/>
    <property type="match status" value="1"/>
</dbReference>
<reference evidence="5 6" key="1">
    <citation type="submission" date="2019-03" db="EMBL/GenBank/DDBJ databases">
        <title>Rhodosporidium diobovatum UCD-FST 08-225 genome sequencing, assembly, and annotation.</title>
        <authorList>
            <person name="Fakankun I.U."/>
            <person name="Fristensky B."/>
            <person name="Levin D.B."/>
        </authorList>
    </citation>
    <scope>NUCLEOTIDE SEQUENCE [LARGE SCALE GENOMIC DNA]</scope>
    <source>
        <strain evidence="5 6">UCD-FST 08-225</strain>
    </source>
</reference>
<dbReference type="GO" id="GO:0016740">
    <property type="term" value="F:transferase activity"/>
    <property type="evidence" value="ECO:0007669"/>
    <property type="project" value="UniProtKB-KW"/>
</dbReference>
<dbReference type="InterPro" id="IPR036249">
    <property type="entry name" value="Thioredoxin-like_sf"/>
</dbReference>
<keyword evidence="6" id="KW-1185">Reference proteome</keyword>
<dbReference type="SUPFAM" id="SSF47616">
    <property type="entry name" value="GST C-terminal domain-like"/>
    <property type="match status" value="1"/>
</dbReference>
<dbReference type="Gene3D" id="1.20.1050.10">
    <property type="match status" value="1"/>
</dbReference>
<dbReference type="PANTHER" id="PTHR44051:SF8">
    <property type="entry name" value="GLUTATHIONE S-TRANSFERASE GSTA"/>
    <property type="match status" value="1"/>
</dbReference>
<dbReference type="InterPro" id="IPR040079">
    <property type="entry name" value="Glutathione_S-Trfase"/>
</dbReference>
<evidence type="ECO:0000313" key="5">
    <source>
        <dbReference type="EMBL" id="TNY20580.1"/>
    </source>
</evidence>
<gene>
    <name evidence="5" type="ORF">DMC30DRAFT_416844</name>
</gene>
<feature type="domain" description="GST C-terminal" evidence="4">
    <location>
        <begin position="115"/>
        <end position="264"/>
    </location>
</feature>
<dbReference type="CDD" id="cd03048">
    <property type="entry name" value="GST_N_Ure2p_like"/>
    <property type="match status" value="1"/>
</dbReference>